<organism evidence="10 11">
    <name type="scientific">Olea europaea subsp. europaea</name>
    <dbReference type="NCBI Taxonomy" id="158383"/>
    <lineage>
        <taxon>Eukaryota</taxon>
        <taxon>Viridiplantae</taxon>
        <taxon>Streptophyta</taxon>
        <taxon>Embryophyta</taxon>
        <taxon>Tracheophyta</taxon>
        <taxon>Spermatophyta</taxon>
        <taxon>Magnoliopsida</taxon>
        <taxon>eudicotyledons</taxon>
        <taxon>Gunneridae</taxon>
        <taxon>Pentapetalae</taxon>
        <taxon>asterids</taxon>
        <taxon>lamiids</taxon>
        <taxon>Lamiales</taxon>
        <taxon>Oleaceae</taxon>
        <taxon>Oleeae</taxon>
        <taxon>Olea</taxon>
    </lineage>
</organism>
<dbReference type="GO" id="GO:0002238">
    <property type="term" value="P:response to molecule of fungal origin"/>
    <property type="evidence" value="ECO:0007669"/>
    <property type="project" value="UniProtKB-ARBA"/>
</dbReference>
<dbReference type="OrthoDB" id="288590at2759"/>
<keyword evidence="3 8" id="KW-0560">Oxidoreductase</keyword>
<dbReference type="GO" id="GO:0046872">
    <property type="term" value="F:metal ion binding"/>
    <property type="evidence" value="ECO:0007669"/>
    <property type="project" value="UniProtKB-KW"/>
</dbReference>
<keyword evidence="11" id="KW-1185">Reference proteome</keyword>
<name>A0A8S0RN46_OLEEU</name>
<dbReference type="InterPro" id="IPR044861">
    <property type="entry name" value="IPNS-like_FE2OG_OXY"/>
</dbReference>
<dbReference type="Pfam" id="PF14226">
    <property type="entry name" value="DIOX_N"/>
    <property type="match status" value="1"/>
</dbReference>
<evidence type="ECO:0000256" key="5">
    <source>
        <dbReference type="ARBA" id="ARBA00052204"/>
    </source>
</evidence>
<evidence type="ECO:0000256" key="2">
    <source>
        <dbReference type="ARBA" id="ARBA00022964"/>
    </source>
</evidence>
<gene>
    <name evidence="10" type="ORF">OLEA9_A004001</name>
</gene>
<evidence type="ECO:0000256" key="6">
    <source>
        <dbReference type="ARBA" id="ARBA00061282"/>
    </source>
</evidence>
<dbReference type="InterPro" id="IPR027443">
    <property type="entry name" value="IPNS-like_sf"/>
</dbReference>
<evidence type="ECO:0000313" key="11">
    <source>
        <dbReference type="Proteomes" id="UP000594638"/>
    </source>
</evidence>
<dbReference type="EMBL" id="CACTIH010003663">
    <property type="protein sequence ID" value="CAA2981127.1"/>
    <property type="molecule type" value="Genomic_DNA"/>
</dbReference>
<evidence type="ECO:0000256" key="7">
    <source>
        <dbReference type="ARBA" id="ARBA00066708"/>
    </source>
</evidence>
<keyword evidence="4 8" id="KW-0408">Iron</keyword>
<protein>
    <recommendedName>
        <fullName evidence="7">gibberellin 2beta-dioxygenase</fullName>
        <ecNumber evidence="7">1.14.11.13</ecNumber>
    </recommendedName>
</protein>
<comment type="similarity">
    <text evidence="6">Belongs to the iron/ascorbate-dependent oxidoreductase family. GA2OX subfamily.</text>
</comment>
<dbReference type="InterPro" id="IPR050231">
    <property type="entry name" value="Iron_ascorbate_oxido_reductase"/>
</dbReference>
<dbReference type="GO" id="GO:0045543">
    <property type="term" value="F:gibberellin 2-beta-dioxygenase activity"/>
    <property type="evidence" value="ECO:0007669"/>
    <property type="project" value="UniProtKB-EC"/>
</dbReference>
<reference evidence="10 11" key="1">
    <citation type="submission" date="2019-12" db="EMBL/GenBank/DDBJ databases">
        <authorList>
            <person name="Alioto T."/>
            <person name="Alioto T."/>
            <person name="Gomez Garrido J."/>
        </authorList>
    </citation>
    <scope>NUCLEOTIDE SEQUENCE [LARGE SCALE GENOMIC DNA]</scope>
</reference>
<evidence type="ECO:0000256" key="8">
    <source>
        <dbReference type="RuleBase" id="RU003682"/>
    </source>
</evidence>
<comment type="catalytic activity">
    <reaction evidence="5">
        <text>gibberellin A1 + 2-oxoglutarate + O2 = gibberellin A8 + succinate + CO2</text>
        <dbReference type="Rhea" id="RHEA:15005"/>
        <dbReference type="ChEBI" id="CHEBI:15379"/>
        <dbReference type="ChEBI" id="CHEBI:16526"/>
        <dbReference type="ChEBI" id="CHEBI:16810"/>
        <dbReference type="ChEBI" id="CHEBI:30031"/>
        <dbReference type="ChEBI" id="CHEBI:58524"/>
        <dbReference type="ChEBI" id="CHEBI:58594"/>
        <dbReference type="EC" id="1.14.11.13"/>
    </reaction>
</comment>
<comment type="caution">
    <text evidence="10">The sequence shown here is derived from an EMBL/GenBank/DDBJ whole genome shotgun (WGS) entry which is preliminary data.</text>
</comment>
<evidence type="ECO:0000256" key="3">
    <source>
        <dbReference type="ARBA" id="ARBA00023002"/>
    </source>
</evidence>
<dbReference type="PROSITE" id="PS51471">
    <property type="entry name" value="FE2OG_OXY"/>
    <property type="match status" value="1"/>
</dbReference>
<keyword evidence="1 8" id="KW-0479">Metal-binding</keyword>
<dbReference type="Pfam" id="PF03171">
    <property type="entry name" value="2OG-FeII_Oxy"/>
    <property type="match status" value="1"/>
</dbReference>
<keyword evidence="2" id="KW-0223">Dioxygenase</keyword>
<dbReference type="PRINTS" id="PR00682">
    <property type="entry name" value="IPNSYNTHASE"/>
</dbReference>
<evidence type="ECO:0000313" key="10">
    <source>
        <dbReference type="EMBL" id="CAA2981127.1"/>
    </source>
</evidence>
<evidence type="ECO:0000259" key="9">
    <source>
        <dbReference type="PROSITE" id="PS51471"/>
    </source>
</evidence>
<accession>A0A8S0RN46</accession>
<dbReference type="InterPro" id="IPR005123">
    <property type="entry name" value="Oxoglu/Fe-dep_dioxygenase_dom"/>
</dbReference>
<dbReference type="PANTHER" id="PTHR47990">
    <property type="entry name" value="2-OXOGLUTARATE (2OG) AND FE(II)-DEPENDENT OXYGENASE SUPERFAMILY PROTEIN-RELATED"/>
    <property type="match status" value="1"/>
</dbReference>
<dbReference type="EC" id="1.14.11.13" evidence="7"/>
<feature type="domain" description="Fe2OG dioxygenase" evidence="9">
    <location>
        <begin position="202"/>
        <end position="318"/>
    </location>
</feature>
<dbReference type="Gramene" id="OE9A004001T2">
    <property type="protein sequence ID" value="OE9A004001C2"/>
    <property type="gene ID" value="OE9A004001"/>
</dbReference>
<dbReference type="SUPFAM" id="SSF51197">
    <property type="entry name" value="Clavaminate synthase-like"/>
    <property type="match status" value="1"/>
</dbReference>
<evidence type="ECO:0000256" key="4">
    <source>
        <dbReference type="ARBA" id="ARBA00023004"/>
    </source>
</evidence>
<dbReference type="Proteomes" id="UP000594638">
    <property type="component" value="Unassembled WGS sequence"/>
</dbReference>
<dbReference type="GO" id="GO:0009805">
    <property type="term" value="P:coumarin biosynthetic process"/>
    <property type="evidence" value="ECO:0007669"/>
    <property type="project" value="UniProtKB-ARBA"/>
</dbReference>
<evidence type="ECO:0000256" key="1">
    <source>
        <dbReference type="ARBA" id="ARBA00022723"/>
    </source>
</evidence>
<dbReference type="Gene3D" id="2.60.120.330">
    <property type="entry name" value="B-lactam Antibiotic, Isopenicillin N Synthase, Chain"/>
    <property type="match status" value="1"/>
</dbReference>
<sequence>MISPSKFLRAQTHSISPPLLSQVPSSHIYCIINKMVVPSPTPLRSKITRALGIPVIDLSLERSKLSEVIVKACEEFGFFQVINHGVPKEIISRVENEGRQFFSKPAFEKQLAGPPSPFGYGCKNIGFNGDKGELEYILLEANPQSICQRSISISTNPQNFSSAVNDYIQATRNLTCEILDLVAEGISVEDKSIFSQLIRDVNSDSCFRINHYPSVNIDSMEDWNPAPKLFEHSKTRIGFGEHSDPQVLTILRSNDVGGLQICSRDGLWIPVPPDSNQFCVFVGDAFQALTNARFESVRHRVVANAIKPRMSMMYFAAPPLDASISPVPEMVSLQNKALYRFFTWGEYKKTVYSLRLADHRLDLFTNQDS</sequence>
<dbReference type="AlphaFoldDB" id="A0A8S0RN46"/>
<proteinExistence type="inferred from homology"/>
<dbReference type="FunFam" id="2.60.120.330:FF:000025">
    <property type="entry name" value="Gibberellin 2-beta-dioxygenase 2"/>
    <property type="match status" value="1"/>
</dbReference>
<dbReference type="InterPro" id="IPR026992">
    <property type="entry name" value="DIOX_N"/>
</dbReference>
<dbReference type="GO" id="GO:0009685">
    <property type="term" value="P:gibberellin metabolic process"/>
    <property type="evidence" value="ECO:0007669"/>
    <property type="project" value="UniProtKB-ARBA"/>
</dbReference>